<name>W3WZQ1_PESFW</name>
<organism evidence="5 6">
    <name type="scientific">Pestalotiopsis fici (strain W106-1 / CGMCC3.15140)</name>
    <dbReference type="NCBI Taxonomy" id="1229662"/>
    <lineage>
        <taxon>Eukaryota</taxon>
        <taxon>Fungi</taxon>
        <taxon>Dikarya</taxon>
        <taxon>Ascomycota</taxon>
        <taxon>Pezizomycotina</taxon>
        <taxon>Sordariomycetes</taxon>
        <taxon>Xylariomycetidae</taxon>
        <taxon>Amphisphaeriales</taxon>
        <taxon>Sporocadaceae</taxon>
        <taxon>Pestalotiopsis</taxon>
    </lineage>
</organism>
<dbReference type="AlphaFoldDB" id="W3WZQ1"/>
<dbReference type="InParanoid" id="W3WZQ1"/>
<dbReference type="HOGENOM" id="CLU_784577_0_0_1"/>
<dbReference type="GeneID" id="19275441"/>
<dbReference type="PROSITE" id="PS50975">
    <property type="entry name" value="ATP_GRASP"/>
    <property type="match status" value="1"/>
</dbReference>
<reference evidence="6" key="1">
    <citation type="journal article" date="2015" name="BMC Genomics">
        <title>Genomic and transcriptomic analysis of the endophytic fungus Pestalotiopsis fici reveals its lifestyle and high potential for synthesis of natural products.</title>
        <authorList>
            <person name="Wang X."/>
            <person name="Zhang X."/>
            <person name="Liu L."/>
            <person name="Xiang M."/>
            <person name="Wang W."/>
            <person name="Sun X."/>
            <person name="Che Y."/>
            <person name="Guo L."/>
            <person name="Liu G."/>
            <person name="Guo L."/>
            <person name="Wang C."/>
            <person name="Yin W.B."/>
            <person name="Stadler M."/>
            <person name="Zhang X."/>
            <person name="Liu X."/>
        </authorList>
    </citation>
    <scope>NUCLEOTIDE SEQUENCE [LARGE SCALE GENOMIC DNA]</scope>
    <source>
        <strain evidence="6">W106-1 / CGMCC3.15140</strain>
    </source>
</reference>
<dbReference type="OMA" id="HGVKLCH"/>
<dbReference type="InterPro" id="IPR011761">
    <property type="entry name" value="ATP-grasp"/>
</dbReference>
<dbReference type="KEGG" id="pfy:PFICI_10428"/>
<dbReference type="GO" id="GO:0008716">
    <property type="term" value="F:D-alanine-D-alanine ligase activity"/>
    <property type="evidence" value="ECO:0007669"/>
    <property type="project" value="InterPro"/>
</dbReference>
<comment type="similarity">
    <text evidence="1">Belongs to the D-alanine--D-alanine ligase family.</text>
</comment>
<keyword evidence="3" id="KW-0067">ATP-binding</keyword>
<dbReference type="Gene3D" id="3.30.470.20">
    <property type="entry name" value="ATP-grasp fold, B domain"/>
    <property type="match status" value="1"/>
</dbReference>
<evidence type="ECO:0000256" key="3">
    <source>
        <dbReference type="PROSITE-ProRule" id="PRU00409"/>
    </source>
</evidence>
<gene>
    <name evidence="5" type="ORF">PFICI_10428</name>
</gene>
<dbReference type="eggNOG" id="ENOG502QPTY">
    <property type="taxonomic scope" value="Eukaryota"/>
</dbReference>
<dbReference type="InterPro" id="IPR011095">
    <property type="entry name" value="Dala_Dala_lig_C"/>
</dbReference>
<dbReference type="Gene3D" id="3.30.1490.20">
    <property type="entry name" value="ATP-grasp fold, A domain"/>
    <property type="match status" value="1"/>
</dbReference>
<keyword evidence="2" id="KW-0436">Ligase</keyword>
<dbReference type="GO" id="GO:0005524">
    <property type="term" value="F:ATP binding"/>
    <property type="evidence" value="ECO:0007669"/>
    <property type="project" value="UniProtKB-UniRule"/>
</dbReference>
<keyword evidence="3" id="KW-0547">Nucleotide-binding</keyword>
<protein>
    <recommendedName>
        <fullName evidence="4">ATP-grasp domain-containing protein</fullName>
    </recommendedName>
</protein>
<dbReference type="PANTHER" id="PTHR23132">
    <property type="entry name" value="D-ALANINE--D-ALANINE LIGASE"/>
    <property type="match status" value="1"/>
</dbReference>
<dbReference type="RefSeq" id="XP_007837200.1">
    <property type="nucleotide sequence ID" value="XM_007839009.1"/>
</dbReference>
<proteinExistence type="inferred from homology"/>
<accession>W3WZQ1</accession>
<dbReference type="Pfam" id="PF07478">
    <property type="entry name" value="Dala_Dala_lig_C"/>
    <property type="match status" value="1"/>
</dbReference>
<dbReference type="GO" id="GO:0046872">
    <property type="term" value="F:metal ion binding"/>
    <property type="evidence" value="ECO:0007669"/>
    <property type="project" value="InterPro"/>
</dbReference>
<dbReference type="STRING" id="1229662.W3WZQ1"/>
<evidence type="ECO:0000313" key="6">
    <source>
        <dbReference type="Proteomes" id="UP000030651"/>
    </source>
</evidence>
<evidence type="ECO:0000256" key="2">
    <source>
        <dbReference type="ARBA" id="ARBA00022598"/>
    </source>
</evidence>
<sequence length="405" mass="44006">MAAHTRLICVIPRSNAIRQRAFGLAGCFTRFYSSKTSIGDSPRVAVLYQALEPPVVNGVRKPKKPGGYQDSGADIAWTLRHSGTNVITPSAKPDPGTHEGWCFPDTEDGLMAAIDQGATHFWANTILFSDHPLQTSRHLDSHEKNVRVVGQPPKFVQMYDDKHLVNSILRGPTTNLTLPKAAIVADLDSLRRAVAPNGSLSFPIVGKPVRGRGSHGVAVCASIKELEKHAENLLSESPSIILEEYLAGQEGTVTVMPPSADRPEYWAMPVVVRFNHVDGIAPYNGSVAVTANSRVVSESEALADSTFGAISKQCVEVARLLRCTAPIRIDVRRFHEDSEFALFDVNMKPNMTGPGRPGREDQASLTALAAGGLGWNYPELLRQILGSASFLYDLRRAELPTGFHP</sequence>
<keyword evidence="6" id="KW-1185">Reference proteome</keyword>
<dbReference type="SUPFAM" id="SSF56059">
    <property type="entry name" value="Glutathione synthetase ATP-binding domain-like"/>
    <property type="match status" value="1"/>
</dbReference>
<evidence type="ECO:0000259" key="4">
    <source>
        <dbReference type="PROSITE" id="PS50975"/>
    </source>
</evidence>
<dbReference type="InterPro" id="IPR013815">
    <property type="entry name" value="ATP_grasp_subdomain_1"/>
</dbReference>
<dbReference type="OrthoDB" id="422362at2759"/>
<dbReference type="Proteomes" id="UP000030651">
    <property type="component" value="Unassembled WGS sequence"/>
</dbReference>
<feature type="domain" description="ATP-grasp" evidence="4">
    <location>
        <begin position="168"/>
        <end position="386"/>
    </location>
</feature>
<dbReference type="PANTHER" id="PTHR23132:SF23">
    <property type="entry name" value="D-ALANINE--D-ALANINE LIGASE B"/>
    <property type="match status" value="1"/>
</dbReference>
<evidence type="ECO:0000256" key="1">
    <source>
        <dbReference type="ARBA" id="ARBA00010871"/>
    </source>
</evidence>
<dbReference type="EMBL" id="KI912115">
    <property type="protein sequence ID" value="ETS78366.1"/>
    <property type="molecule type" value="Genomic_DNA"/>
</dbReference>
<evidence type="ECO:0000313" key="5">
    <source>
        <dbReference type="EMBL" id="ETS78366.1"/>
    </source>
</evidence>